<protein>
    <submittedName>
        <fullName evidence="2">Uncharacterized protein</fullName>
    </submittedName>
</protein>
<feature type="region of interest" description="Disordered" evidence="1">
    <location>
        <begin position="344"/>
        <end position="366"/>
    </location>
</feature>
<feature type="compositionally biased region" description="Pro residues" evidence="1">
    <location>
        <begin position="270"/>
        <end position="280"/>
    </location>
</feature>
<reference evidence="3" key="1">
    <citation type="journal article" date="2013" name="Nature">
        <title>Pan genome of the phytoplankton Emiliania underpins its global distribution.</title>
        <authorList>
            <person name="Read B.A."/>
            <person name="Kegel J."/>
            <person name="Klute M.J."/>
            <person name="Kuo A."/>
            <person name="Lefebvre S.C."/>
            <person name="Maumus F."/>
            <person name="Mayer C."/>
            <person name="Miller J."/>
            <person name="Monier A."/>
            <person name="Salamov A."/>
            <person name="Young J."/>
            <person name="Aguilar M."/>
            <person name="Claverie J.M."/>
            <person name="Frickenhaus S."/>
            <person name="Gonzalez K."/>
            <person name="Herman E.K."/>
            <person name="Lin Y.C."/>
            <person name="Napier J."/>
            <person name="Ogata H."/>
            <person name="Sarno A.F."/>
            <person name="Shmutz J."/>
            <person name="Schroeder D."/>
            <person name="de Vargas C."/>
            <person name="Verret F."/>
            <person name="von Dassow P."/>
            <person name="Valentin K."/>
            <person name="Van de Peer Y."/>
            <person name="Wheeler G."/>
            <person name="Dacks J.B."/>
            <person name="Delwiche C.F."/>
            <person name="Dyhrman S.T."/>
            <person name="Glockner G."/>
            <person name="John U."/>
            <person name="Richards T."/>
            <person name="Worden A.Z."/>
            <person name="Zhang X."/>
            <person name="Grigoriev I.V."/>
            <person name="Allen A.E."/>
            <person name="Bidle K."/>
            <person name="Borodovsky M."/>
            <person name="Bowler C."/>
            <person name="Brownlee C."/>
            <person name="Cock J.M."/>
            <person name="Elias M."/>
            <person name="Gladyshev V.N."/>
            <person name="Groth M."/>
            <person name="Guda C."/>
            <person name="Hadaegh A."/>
            <person name="Iglesias-Rodriguez M.D."/>
            <person name="Jenkins J."/>
            <person name="Jones B.M."/>
            <person name="Lawson T."/>
            <person name="Leese F."/>
            <person name="Lindquist E."/>
            <person name="Lobanov A."/>
            <person name="Lomsadze A."/>
            <person name="Malik S.B."/>
            <person name="Marsh M.E."/>
            <person name="Mackinder L."/>
            <person name="Mock T."/>
            <person name="Mueller-Roeber B."/>
            <person name="Pagarete A."/>
            <person name="Parker M."/>
            <person name="Probert I."/>
            <person name="Quesneville H."/>
            <person name="Raines C."/>
            <person name="Rensing S.A."/>
            <person name="Riano-Pachon D.M."/>
            <person name="Richier S."/>
            <person name="Rokitta S."/>
            <person name="Shiraiwa Y."/>
            <person name="Soanes D.M."/>
            <person name="van der Giezen M."/>
            <person name="Wahlund T.M."/>
            <person name="Williams B."/>
            <person name="Wilson W."/>
            <person name="Wolfe G."/>
            <person name="Wurch L.L."/>
        </authorList>
    </citation>
    <scope>NUCLEOTIDE SEQUENCE</scope>
</reference>
<dbReference type="HOGENOM" id="CLU_757789_0_0_1"/>
<evidence type="ECO:0000313" key="3">
    <source>
        <dbReference type="Proteomes" id="UP000013827"/>
    </source>
</evidence>
<keyword evidence="3" id="KW-1185">Reference proteome</keyword>
<evidence type="ECO:0000313" key="2">
    <source>
        <dbReference type="EnsemblProtists" id="EOD29550"/>
    </source>
</evidence>
<organism evidence="2 3">
    <name type="scientific">Emiliania huxleyi (strain CCMP1516)</name>
    <dbReference type="NCBI Taxonomy" id="280463"/>
    <lineage>
        <taxon>Eukaryota</taxon>
        <taxon>Haptista</taxon>
        <taxon>Haptophyta</taxon>
        <taxon>Prymnesiophyceae</taxon>
        <taxon>Isochrysidales</taxon>
        <taxon>Noelaerhabdaceae</taxon>
        <taxon>Emiliania</taxon>
    </lineage>
</organism>
<evidence type="ECO:0000256" key="1">
    <source>
        <dbReference type="SAM" id="MobiDB-lite"/>
    </source>
</evidence>
<feature type="compositionally biased region" description="Low complexity" evidence="1">
    <location>
        <begin position="256"/>
        <end position="269"/>
    </location>
</feature>
<dbReference type="GeneID" id="17274826"/>
<dbReference type="eggNOG" id="ENOG502SUGC">
    <property type="taxonomic scope" value="Eukaryota"/>
</dbReference>
<feature type="compositionally biased region" description="Basic and acidic residues" evidence="1">
    <location>
        <begin position="344"/>
        <end position="357"/>
    </location>
</feature>
<feature type="region of interest" description="Disordered" evidence="1">
    <location>
        <begin position="256"/>
        <end position="283"/>
    </location>
</feature>
<dbReference type="RefSeq" id="XP_005781979.1">
    <property type="nucleotide sequence ID" value="XM_005781922.1"/>
</dbReference>
<dbReference type="EnsemblProtists" id="EOD29550">
    <property type="protein sequence ID" value="EOD29550"/>
    <property type="gene ID" value="EMIHUDRAFT_123226"/>
</dbReference>
<proteinExistence type="predicted"/>
<dbReference type="PaxDb" id="2903-EOD29550"/>
<dbReference type="Proteomes" id="UP000013827">
    <property type="component" value="Unassembled WGS sequence"/>
</dbReference>
<sequence>VTVHRDFGSFMAAKPGLEVLGDAGKPEVLVRAHAFAEPDWRSFDRPLANTPEGVYTYVHELAAAAGTESGPLAGPTICLKLKRREAVAAALGGTALDDLAAREGDAPDLEAARRVNQLACGWQPPPSLCAARSTGEPLRLELTGDRELLDAPDGPLGNKGGLYIESRVRVAPAEGNPSVLRVTSPTITTPLVGVPEQFRAGHYMKASVAAAAAKAKWVFKQEDKVVKRSGGESEYGEVIGDAQLLKEAADAEANELEAAADAAETAAGPQTPPGTPPLQPLQPASKREYGCALCGSKDHNLTKTTKGVRSVTCLYHKEFKAVIGKEDEVKFVKLTPTERAAKRAEEAAKKAKEAAKAEEEEQEGEP</sequence>
<reference evidence="2" key="2">
    <citation type="submission" date="2024-10" db="UniProtKB">
        <authorList>
            <consortium name="EnsemblProtists"/>
        </authorList>
    </citation>
    <scope>IDENTIFICATION</scope>
</reference>
<name>A0A0D3K1B5_EMIH1</name>
<accession>A0A0D3K1B5</accession>
<dbReference type="KEGG" id="ehx:EMIHUDRAFT_123226"/>
<dbReference type="AlphaFoldDB" id="A0A0D3K1B5"/>